<keyword evidence="3" id="KW-1185">Reference proteome</keyword>
<sequence length="180" mass="20364">MGWRLVTLHRFVEESAVGGPKADERRLTIRLAWTSFLDLNFAWKSADVWTCGFPDVCFDRTRGSISFPSDVCFDRTRGSVSFPSDVCFDRTRGSVSFSDECFDRTWFPFHPPFIPFSFPSIPLPFVSFSFVFFASFCGVLLSSFRCAFFWFLPSVCAPSFIPQLIPLDSPASAVVSLDLL</sequence>
<feature type="transmembrane region" description="Helical" evidence="1">
    <location>
        <begin position="125"/>
        <end position="152"/>
    </location>
</feature>
<keyword evidence="1" id="KW-0472">Membrane</keyword>
<keyword evidence="1" id="KW-1133">Transmembrane helix</keyword>
<evidence type="ECO:0000256" key="1">
    <source>
        <dbReference type="SAM" id="Phobius"/>
    </source>
</evidence>
<dbReference type="AlphaFoldDB" id="A0A138ZXB5"/>
<organism evidence="2 3">
    <name type="scientific">Gonapodya prolifera (strain JEL478)</name>
    <name type="common">Monoblepharis prolifera</name>
    <dbReference type="NCBI Taxonomy" id="1344416"/>
    <lineage>
        <taxon>Eukaryota</taxon>
        <taxon>Fungi</taxon>
        <taxon>Fungi incertae sedis</taxon>
        <taxon>Chytridiomycota</taxon>
        <taxon>Chytridiomycota incertae sedis</taxon>
        <taxon>Monoblepharidomycetes</taxon>
        <taxon>Monoblepharidales</taxon>
        <taxon>Gonapodyaceae</taxon>
        <taxon>Gonapodya</taxon>
    </lineage>
</organism>
<gene>
    <name evidence="2" type="ORF">M427DRAFT_250812</name>
</gene>
<dbReference type="Proteomes" id="UP000070544">
    <property type="component" value="Unassembled WGS sequence"/>
</dbReference>
<reference evidence="2 3" key="1">
    <citation type="journal article" date="2015" name="Genome Biol. Evol.">
        <title>Phylogenomic analyses indicate that early fungi evolved digesting cell walls of algal ancestors of land plants.</title>
        <authorList>
            <person name="Chang Y."/>
            <person name="Wang S."/>
            <person name="Sekimoto S."/>
            <person name="Aerts A.L."/>
            <person name="Choi C."/>
            <person name="Clum A."/>
            <person name="LaButti K.M."/>
            <person name="Lindquist E.A."/>
            <person name="Yee Ngan C."/>
            <person name="Ohm R.A."/>
            <person name="Salamov A.A."/>
            <person name="Grigoriev I.V."/>
            <person name="Spatafora J.W."/>
            <person name="Berbee M.L."/>
        </authorList>
    </citation>
    <scope>NUCLEOTIDE SEQUENCE [LARGE SCALE GENOMIC DNA]</scope>
    <source>
        <strain evidence="2 3">JEL478</strain>
    </source>
</reference>
<proteinExistence type="predicted"/>
<keyword evidence="1" id="KW-0812">Transmembrane</keyword>
<evidence type="ECO:0008006" key="4">
    <source>
        <dbReference type="Google" id="ProtNLM"/>
    </source>
</evidence>
<evidence type="ECO:0000313" key="3">
    <source>
        <dbReference type="Proteomes" id="UP000070544"/>
    </source>
</evidence>
<name>A0A138ZXB5_GONPJ</name>
<accession>A0A138ZXB5</accession>
<evidence type="ECO:0000313" key="2">
    <source>
        <dbReference type="EMBL" id="KXS09137.1"/>
    </source>
</evidence>
<dbReference type="EMBL" id="KQ965886">
    <property type="protein sequence ID" value="KXS09137.1"/>
    <property type="molecule type" value="Genomic_DNA"/>
</dbReference>
<protein>
    <recommendedName>
        <fullName evidence="4">Transmembrane protein</fullName>
    </recommendedName>
</protein>